<gene>
    <name evidence="13" type="ORF">SAMN04488696_1178</name>
</gene>
<dbReference type="Gene3D" id="3.30.70.3000">
    <property type="match status" value="1"/>
</dbReference>
<dbReference type="EMBL" id="FOUJ01000002">
    <property type="protein sequence ID" value="SFM43019.1"/>
    <property type="molecule type" value="Genomic_DNA"/>
</dbReference>
<keyword evidence="4 13" id="KW-0808">Transferase</keyword>
<evidence type="ECO:0000313" key="13">
    <source>
        <dbReference type="EMBL" id="SFM43019.1"/>
    </source>
</evidence>
<organism evidence="13 14">
    <name type="scientific">Methanolobus profundi</name>
    <dbReference type="NCBI Taxonomy" id="487685"/>
    <lineage>
        <taxon>Archaea</taxon>
        <taxon>Methanobacteriati</taxon>
        <taxon>Methanobacteriota</taxon>
        <taxon>Stenosarchaea group</taxon>
        <taxon>Methanomicrobia</taxon>
        <taxon>Methanosarcinales</taxon>
        <taxon>Methanosarcinaceae</taxon>
        <taxon>Methanolobus</taxon>
    </lineage>
</organism>
<evidence type="ECO:0000256" key="7">
    <source>
        <dbReference type="ARBA" id="ARBA00022723"/>
    </source>
</evidence>
<keyword evidence="8" id="KW-0547">Nucleotide-binding</keyword>
<evidence type="ECO:0000256" key="6">
    <source>
        <dbReference type="ARBA" id="ARBA00022695"/>
    </source>
</evidence>
<dbReference type="PANTHER" id="PTHR12729:SF6">
    <property type="entry name" value="TRNA(HIS) GUANYLYLTRANSFERASE-RELATED"/>
    <property type="match status" value="1"/>
</dbReference>
<dbReference type="PANTHER" id="PTHR12729">
    <property type="entry name" value="TRNA(HIS) GUANYLYLTRANSFERASE-RELATED"/>
    <property type="match status" value="1"/>
</dbReference>
<dbReference type="Proteomes" id="UP000198535">
    <property type="component" value="Unassembled WGS sequence"/>
</dbReference>
<sequence>MKRREIYSDLRCIPPVIVRIDGRNFKNALSRMGFEKPYDERFTSAIVNSIELFFRKSGLSPVLAYTFSDEISFLFRDNAFDGRIEKIDSVIPSYISSAFTTAIAPEEPVSFDSRIIPLHEEDVREYLIWRQDEAWRNCINSYAYYTLLSEGMNEKEAARNLKNKNASDMHELLFERGINISKVPAWQRRGIMIHRKETEIEGFDPHLNVRTTSIRTKVFSDREIPLFSSEEGEAFLEKLLAKKADEQNK</sequence>
<keyword evidence="9" id="KW-0460">Magnesium</keyword>
<keyword evidence="5" id="KW-0819">tRNA processing</keyword>
<dbReference type="InterPro" id="IPR038469">
    <property type="entry name" value="tRNAHis_GuaTrfase_Thg1_sf"/>
</dbReference>
<accession>A0A1I4QSK0</accession>
<reference evidence="14" key="1">
    <citation type="submission" date="2016-10" db="EMBL/GenBank/DDBJ databases">
        <authorList>
            <person name="Varghese N."/>
            <person name="Submissions S."/>
        </authorList>
    </citation>
    <scope>NUCLEOTIDE SEQUENCE [LARGE SCALE GENOMIC DNA]</scope>
    <source>
        <strain evidence="14">Mob M</strain>
    </source>
</reference>
<evidence type="ECO:0000259" key="12">
    <source>
        <dbReference type="Pfam" id="PF14413"/>
    </source>
</evidence>
<evidence type="ECO:0000259" key="11">
    <source>
        <dbReference type="Pfam" id="PF04446"/>
    </source>
</evidence>
<keyword evidence="14" id="KW-1185">Reference proteome</keyword>
<dbReference type="RefSeq" id="WP_091934616.1">
    <property type="nucleotide sequence ID" value="NZ_FOUJ01000002.1"/>
</dbReference>
<evidence type="ECO:0000256" key="4">
    <source>
        <dbReference type="ARBA" id="ARBA00022679"/>
    </source>
</evidence>
<evidence type="ECO:0000256" key="8">
    <source>
        <dbReference type="ARBA" id="ARBA00022741"/>
    </source>
</evidence>
<comment type="similarity">
    <text evidence="2">Belongs to the tRNA(His) guanylyltransferase family.</text>
</comment>
<evidence type="ECO:0000256" key="2">
    <source>
        <dbReference type="ARBA" id="ARBA00010113"/>
    </source>
</evidence>
<proteinExistence type="inferred from homology"/>
<protein>
    <recommendedName>
        <fullName evidence="3">tRNA(His) guanylyltransferase</fullName>
        <ecNumber evidence="3">2.7.7.79</ecNumber>
    </recommendedName>
</protein>
<name>A0A1I4QSK0_9EURY</name>
<keyword evidence="10" id="KW-0342">GTP-binding</keyword>
<dbReference type="InterPro" id="IPR007537">
    <property type="entry name" value="tRNAHis_GuaTrfase_Thg1"/>
</dbReference>
<evidence type="ECO:0000256" key="1">
    <source>
        <dbReference type="ARBA" id="ARBA00001946"/>
    </source>
</evidence>
<evidence type="ECO:0000313" key="14">
    <source>
        <dbReference type="Proteomes" id="UP000198535"/>
    </source>
</evidence>
<dbReference type="InterPro" id="IPR024956">
    <property type="entry name" value="tRNAHis_GuaTrfase_cat"/>
</dbReference>
<evidence type="ECO:0000256" key="3">
    <source>
        <dbReference type="ARBA" id="ARBA00012511"/>
    </source>
</evidence>
<evidence type="ECO:0000256" key="9">
    <source>
        <dbReference type="ARBA" id="ARBA00022842"/>
    </source>
</evidence>
<dbReference type="OrthoDB" id="24661at2157"/>
<dbReference type="EC" id="2.7.7.79" evidence="3"/>
<dbReference type="GO" id="GO:0000287">
    <property type="term" value="F:magnesium ion binding"/>
    <property type="evidence" value="ECO:0007669"/>
    <property type="project" value="InterPro"/>
</dbReference>
<comment type="cofactor">
    <cofactor evidence="1">
        <name>Mg(2+)</name>
        <dbReference type="ChEBI" id="CHEBI:18420"/>
    </cofactor>
</comment>
<dbReference type="Pfam" id="PF14413">
    <property type="entry name" value="Thg1C"/>
    <property type="match status" value="1"/>
</dbReference>
<feature type="domain" description="tRNAHis guanylyltransferase catalytic" evidence="11">
    <location>
        <begin position="2"/>
        <end position="117"/>
    </location>
</feature>
<dbReference type="GO" id="GO:0008193">
    <property type="term" value="F:tRNA guanylyltransferase activity"/>
    <property type="evidence" value="ECO:0007669"/>
    <property type="project" value="UniProtKB-EC"/>
</dbReference>
<dbReference type="AlphaFoldDB" id="A0A1I4QSK0"/>
<keyword evidence="6 13" id="KW-0548">Nucleotidyltransferase</keyword>
<dbReference type="Pfam" id="PF04446">
    <property type="entry name" value="Thg1"/>
    <property type="match status" value="1"/>
</dbReference>
<evidence type="ECO:0000256" key="5">
    <source>
        <dbReference type="ARBA" id="ARBA00022694"/>
    </source>
</evidence>
<dbReference type="InterPro" id="IPR025845">
    <property type="entry name" value="Thg1_C_dom"/>
</dbReference>
<dbReference type="GO" id="GO:0006400">
    <property type="term" value="P:tRNA modification"/>
    <property type="evidence" value="ECO:0007669"/>
    <property type="project" value="InterPro"/>
</dbReference>
<keyword evidence="7" id="KW-0479">Metal-binding</keyword>
<feature type="domain" description="Thg1 C-terminal" evidence="12">
    <location>
        <begin position="122"/>
        <end position="202"/>
    </location>
</feature>
<evidence type="ECO:0000256" key="10">
    <source>
        <dbReference type="ARBA" id="ARBA00023134"/>
    </source>
</evidence>
<dbReference type="STRING" id="487685.SAMN04488696_1178"/>
<dbReference type="GO" id="GO:0005525">
    <property type="term" value="F:GTP binding"/>
    <property type="evidence" value="ECO:0007669"/>
    <property type="project" value="UniProtKB-KW"/>
</dbReference>